<dbReference type="GO" id="GO:0005739">
    <property type="term" value="C:mitochondrion"/>
    <property type="evidence" value="ECO:0007669"/>
    <property type="project" value="UniProtKB-SubCell"/>
</dbReference>
<dbReference type="InterPro" id="IPR015422">
    <property type="entry name" value="PyrdxlP-dep_Trfase_small"/>
</dbReference>
<feature type="domain" description="Glycine cleavage system P-protein N-terminal" evidence="9">
    <location>
        <begin position="509"/>
        <end position="769"/>
    </location>
</feature>
<accession>A0ABD3NVP1</accession>
<dbReference type="InterPro" id="IPR018247">
    <property type="entry name" value="EF_Hand_1_Ca_BS"/>
</dbReference>
<dbReference type="InterPro" id="IPR020581">
    <property type="entry name" value="GDC_P"/>
</dbReference>
<evidence type="ECO:0000256" key="2">
    <source>
        <dbReference type="ARBA" id="ARBA00010756"/>
    </source>
</evidence>
<dbReference type="Pfam" id="PF02347">
    <property type="entry name" value="GDC-P"/>
    <property type="match status" value="2"/>
</dbReference>
<dbReference type="FunFam" id="3.40.640.10:FF:000007">
    <property type="entry name" value="glycine dehydrogenase (Decarboxylating), mitochondrial"/>
    <property type="match status" value="1"/>
</dbReference>
<name>A0ABD3NVP1_9STRA</name>
<dbReference type="FunFam" id="3.90.1150.10:FF:000007">
    <property type="entry name" value="Glycine dehydrogenase (decarboxylating), mitochondrial"/>
    <property type="match status" value="1"/>
</dbReference>
<dbReference type="FunFam" id="3.40.640.10:FF:000005">
    <property type="entry name" value="Glycine dehydrogenase (decarboxylating), mitochondrial"/>
    <property type="match status" value="1"/>
</dbReference>
<dbReference type="GO" id="GO:0004375">
    <property type="term" value="F:glycine dehydrogenase (decarboxylating) activity"/>
    <property type="evidence" value="ECO:0007669"/>
    <property type="project" value="UniProtKB-UniRule"/>
</dbReference>
<dbReference type="AlphaFoldDB" id="A0ABD3NVP1"/>
<evidence type="ECO:0000256" key="3">
    <source>
        <dbReference type="ARBA" id="ARBA00022898"/>
    </source>
</evidence>
<dbReference type="PROSITE" id="PS00018">
    <property type="entry name" value="EF_HAND_1"/>
    <property type="match status" value="1"/>
</dbReference>
<dbReference type="EC" id="1.4.4.2" evidence="7"/>
<dbReference type="EMBL" id="JALLPJ020000932">
    <property type="protein sequence ID" value="KAL3779468.1"/>
    <property type="molecule type" value="Genomic_DNA"/>
</dbReference>
<dbReference type="HAMAP" id="MF_00711">
    <property type="entry name" value="GcvP"/>
    <property type="match status" value="1"/>
</dbReference>
<dbReference type="Gene3D" id="3.40.640.10">
    <property type="entry name" value="Type I PLP-dependent aspartate aminotransferase-like (Major domain)"/>
    <property type="match status" value="2"/>
</dbReference>
<feature type="compositionally biased region" description="Polar residues" evidence="8">
    <location>
        <begin position="26"/>
        <end position="42"/>
    </location>
</feature>
<dbReference type="InterPro" id="IPR049316">
    <property type="entry name" value="GDC-P_C"/>
</dbReference>
<comment type="caution">
    <text evidence="11">The sequence shown here is derived from an EMBL/GenBank/DDBJ whole genome shotgun (WGS) entry which is preliminary data.</text>
</comment>
<keyword evidence="7" id="KW-0496">Mitochondrion</keyword>
<dbReference type="Gene3D" id="3.90.1150.10">
    <property type="entry name" value="Aspartate Aminotransferase, domain 1"/>
    <property type="match status" value="2"/>
</dbReference>
<dbReference type="Proteomes" id="UP001530400">
    <property type="component" value="Unassembled WGS sequence"/>
</dbReference>
<feature type="modified residue" description="N6-(pyridoxal phosphate)lysine" evidence="6">
    <location>
        <position position="738"/>
    </location>
</feature>
<dbReference type="SUPFAM" id="SSF53383">
    <property type="entry name" value="PLP-dependent transferases"/>
    <property type="match status" value="2"/>
</dbReference>
<evidence type="ECO:0000256" key="5">
    <source>
        <dbReference type="ARBA" id="ARBA00049026"/>
    </source>
</evidence>
<evidence type="ECO:0000313" key="12">
    <source>
        <dbReference type="Proteomes" id="UP001530400"/>
    </source>
</evidence>
<feature type="domain" description="Glycine dehydrogenase C-terminal" evidence="10">
    <location>
        <begin position="820"/>
        <end position="941"/>
    </location>
</feature>
<protein>
    <recommendedName>
        <fullName evidence="7">Glycine cleavage system P protein</fullName>
        <ecNumber evidence="7">1.4.4.2</ecNumber>
    </recommendedName>
</protein>
<sequence length="1008" mass="108593">MTTTSILRLNRTRPTSTLIRTHLARHSSTTTSYNDALSPTDTFSRRHIGPSPTHIQLMLQSISFPSLPSLISSTVPPNILMTTPLALDPPLSESEALSKISSLAAKNTPMKSYIGQGYHSTIVPPVILRNMLENPGWYTAYTPYQAEIAQGRLEMLLNFQTLCSDLTGLEMSVASLLDESSAAAEAMSMCVNIVSKKKKFFVSQDVHPQTIGLVETRAKALGVEVVVGDHSESNVENGEYCGVLVQYPNTYGSVESGGEGYESFARRAKQGGAMVVCATDLMALTRLAPPSSWGADIAVGSAQRFGVPMGFGGPHAAFLSTSSKHSRKMPGRIIGVTIDSNNKPCLRMAMQTREQHIRRDKATSNICTAQALLANMAAAYAIYHGPEGLKDISGRIHALARVTHRELKKSGFEVMDGPFFDCFTVNVGSKGMTSAQVQEGAASVGANVRIIDESTVGISMGEGITRDDIATLLTGAFGVQNPDVSADMSLTEVDESVARQGDILTHPIFRQHHSETQMLRYLKTLENRDLALNHSMISLGSCTMKLNATSEMIPVTWPGFCDIHPFAPHDQVQGYHELIADLNKDLAEITGFAAVSAQPNSGATGEYAGLLVIKQYLESIGQGHRSVCLIPKSAHGTNPASASMAGMKVVVVDNDDEGNIDLDDLTAKIEKHRDNIAAFMVTYPSTFGVFEEKIVEIIDMVHEAGGQVYMDGANMNAQVGLTSPGIIGADVCHLNLHKTFCIPHGGGGPGVGSIGVAKHLAPFLPGHAVDPAAAGELCGSDLCVPKRDGAIAGAPFGSASILPISWMYIKMNGYEGLKKSTEIAILNANYMAARLNGAYDVLFTGKNGQCAHEFILDLRPLKAATGVTEEDVAKRLQDYGFHSPTMSWPVAGTLMVEPTESEDLAELDRFCDAMLSIRAEIDDVGSGRISLEDSPLRNAPHTIDDIVNNKWDRKYSREVGAYPAPWIKTNKFWPTCGRVDNVYGDRNLVCTCPPLSAYEDDEPLKVAQ</sequence>
<evidence type="ECO:0000256" key="6">
    <source>
        <dbReference type="PIRSR" id="PIRSR603437-50"/>
    </source>
</evidence>
<keyword evidence="3 6" id="KW-0663">Pyridoxal phosphate</keyword>
<evidence type="ECO:0000256" key="4">
    <source>
        <dbReference type="ARBA" id="ARBA00023002"/>
    </source>
</evidence>
<comment type="subcellular location">
    <subcellularLocation>
        <location evidence="7">Mitochondrion</location>
    </subcellularLocation>
</comment>
<dbReference type="InterPro" id="IPR015424">
    <property type="entry name" value="PyrdxlP-dep_Trfase"/>
</dbReference>
<keyword evidence="12" id="KW-1185">Reference proteome</keyword>
<evidence type="ECO:0000259" key="9">
    <source>
        <dbReference type="Pfam" id="PF02347"/>
    </source>
</evidence>
<comment type="similarity">
    <text evidence="2 7">Belongs to the GcvP family.</text>
</comment>
<proteinExistence type="inferred from homology"/>
<dbReference type="PANTHER" id="PTHR11773">
    <property type="entry name" value="GLYCINE DEHYDROGENASE, DECARBOXYLATING"/>
    <property type="match status" value="1"/>
</dbReference>
<evidence type="ECO:0000313" key="11">
    <source>
        <dbReference type="EMBL" id="KAL3779468.1"/>
    </source>
</evidence>
<dbReference type="Pfam" id="PF21478">
    <property type="entry name" value="GcvP2_C"/>
    <property type="match status" value="1"/>
</dbReference>
<evidence type="ECO:0000259" key="10">
    <source>
        <dbReference type="Pfam" id="PF21478"/>
    </source>
</evidence>
<dbReference type="NCBIfam" id="TIGR00461">
    <property type="entry name" value="gcvP"/>
    <property type="match status" value="1"/>
</dbReference>
<evidence type="ECO:0000256" key="8">
    <source>
        <dbReference type="SAM" id="MobiDB-lite"/>
    </source>
</evidence>
<dbReference type="InterPro" id="IPR003437">
    <property type="entry name" value="GcvP"/>
</dbReference>
<keyword evidence="7" id="KW-0809">Transit peptide</keyword>
<dbReference type="InterPro" id="IPR049315">
    <property type="entry name" value="GDC-P_N"/>
</dbReference>
<reference evidence="11 12" key="1">
    <citation type="submission" date="2024-10" db="EMBL/GenBank/DDBJ databases">
        <title>Updated reference genomes for cyclostephanoid diatoms.</title>
        <authorList>
            <person name="Roberts W.R."/>
            <person name="Alverson A.J."/>
        </authorList>
    </citation>
    <scope>NUCLEOTIDE SEQUENCE [LARGE SCALE GENOMIC DNA]</scope>
    <source>
        <strain evidence="11 12">AJA010-31</strain>
    </source>
</reference>
<gene>
    <name evidence="11" type="ORF">ACHAWO_006453</name>
</gene>
<feature type="domain" description="Glycine cleavage system P-protein N-terminal" evidence="9">
    <location>
        <begin position="45"/>
        <end position="473"/>
    </location>
</feature>
<dbReference type="InterPro" id="IPR015421">
    <property type="entry name" value="PyrdxlP-dep_Trfase_major"/>
</dbReference>
<comment type="function">
    <text evidence="7">The glycine cleavage system catalyzes the degradation of glycine.</text>
</comment>
<comment type="catalytic activity">
    <reaction evidence="5 7">
        <text>N(6)-[(R)-lipoyl]-L-lysyl-[glycine-cleavage complex H protein] + glycine + H(+) = N(6)-[(R)-S(8)-aminomethyldihydrolipoyl]-L-lysyl-[glycine-cleavage complex H protein] + CO2</text>
        <dbReference type="Rhea" id="RHEA:24304"/>
        <dbReference type="Rhea" id="RHEA-COMP:10494"/>
        <dbReference type="Rhea" id="RHEA-COMP:10495"/>
        <dbReference type="ChEBI" id="CHEBI:15378"/>
        <dbReference type="ChEBI" id="CHEBI:16526"/>
        <dbReference type="ChEBI" id="CHEBI:57305"/>
        <dbReference type="ChEBI" id="CHEBI:83099"/>
        <dbReference type="ChEBI" id="CHEBI:83143"/>
        <dbReference type="EC" id="1.4.4.2"/>
    </reaction>
</comment>
<evidence type="ECO:0000256" key="1">
    <source>
        <dbReference type="ARBA" id="ARBA00001933"/>
    </source>
</evidence>
<organism evidence="11 12">
    <name type="scientific">Cyclotella atomus</name>
    <dbReference type="NCBI Taxonomy" id="382360"/>
    <lineage>
        <taxon>Eukaryota</taxon>
        <taxon>Sar</taxon>
        <taxon>Stramenopiles</taxon>
        <taxon>Ochrophyta</taxon>
        <taxon>Bacillariophyta</taxon>
        <taxon>Coscinodiscophyceae</taxon>
        <taxon>Thalassiosirophycidae</taxon>
        <taxon>Stephanodiscales</taxon>
        <taxon>Stephanodiscaceae</taxon>
        <taxon>Cyclotella</taxon>
    </lineage>
</organism>
<dbReference type="PANTHER" id="PTHR11773:SF1">
    <property type="entry name" value="GLYCINE DEHYDROGENASE (DECARBOXYLATING), MITOCHONDRIAL"/>
    <property type="match status" value="1"/>
</dbReference>
<keyword evidence="4 7" id="KW-0560">Oxidoreductase</keyword>
<evidence type="ECO:0000256" key="7">
    <source>
        <dbReference type="RuleBase" id="RU364056"/>
    </source>
</evidence>
<feature type="region of interest" description="Disordered" evidence="8">
    <location>
        <begin position="23"/>
        <end position="46"/>
    </location>
</feature>
<dbReference type="CDD" id="cd00613">
    <property type="entry name" value="GDC-P"/>
    <property type="match status" value="2"/>
</dbReference>
<comment type="cofactor">
    <cofactor evidence="1 6 7">
        <name>pyridoxal 5'-phosphate</name>
        <dbReference type="ChEBI" id="CHEBI:597326"/>
    </cofactor>
</comment>
<dbReference type="NCBIfam" id="NF003346">
    <property type="entry name" value="PRK04366.1"/>
    <property type="match status" value="1"/>
</dbReference>
<comment type="subunit">
    <text evidence="7">The glycine cleavage system is composed of four proteins: P, T, L and H.</text>
</comment>